<feature type="domain" description="DALR anticodon binding" evidence="12">
    <location>
        <begin position="603"/>
        <end position="724"/>
    </location>
</feature>
<dbReference type="InterPro" id="IPR001278">
    <property type="entry name" value="Arg-tRNA-ligase"/>
</dbReference>
<dbReference type="SMART" id="SM00836">
    <property type="entry name" value="DALR_1"/>
    <property type="match status" value="1"/>
</dbReference>
<comment type="similarity">
    <text evidence="1 10">Belongs to the class-I aminoacyl-tRNA synthetase family.</text>
</comment>
<evidence type="ECO:0000256" key="9">
    <source>
        <dbReference type="ARBA" id="ARBA00049339"/>
    </source>
</evidence>
<evidence type="ECO:0000256" key="3">
    <source>
        <dbReference type="ARBA" id="ARBA00022598"/>
    </source>
</evidence>
<evidence type="ECO:0000256" key="7">
    <source>
        <dbReference type="ARBA" id="ARBA00023146"/>
    </source>
</evidence>
<dbReference type="Gene3D" id="1.10.730.10">
    <property type="entry name" value="Isoleucyl-tRNA Synthetase, Domain 1"/>
    <property type="match status" value="1"/>
</dbReference>
<dbReference type="InterPro" id="IPR035684">
    <property type="entry name" value="ArgRS_core"/>
</dbReference>
<sequence length="724" mass="80939">MEYRLVALVWRLCALICACIHHSEGFRHHGDLKQGFTAIETIVKRGVERLCDAQAAEVLSRSKRPLARLAGDACAGDINTKVAHNISKLVHIPVAEAAARLRDEIRKETDAVQDCFVTGNHYVNIVLKDGFMRDMLREMATDGTRLNVSKMSKETIVIDYFSPNVGKELHMGHLRSAAIGAAMANILEFCGARVIRRNHIGDFGAQSGQIMRYLMEYDPTSIEAFTESETDKERAKETTRLYMDYSLWNLKGISTSNRFSRPTPATSAELIINSMGEIYKNAKKLCESNPEFLRRTKEETALLQRGKHMYQETWKCISKTSILSYRDILEDFRLDKIRDIPESCYAKRVFALVDRLVQRGHAVKQPDGSVTILLTEPLNVLCTSGLDGDDCDAGTSTNLHTTDANSTYNLDNTTDVNNTTNLDNTTDVNSTYNLDNTTTPCDNQHELVLITKEGAATYLAVDLTALEYRLSEHKADGIMYVTDLAQKAHFDKVAAIAKQVGILNDQRIEHLGFGAVMAADGKKMRSRTKSGVSVYDIWDDTLSKCAKEVEKRGEYIGEASEYVARKLAAGSILYADLSTTHGDTYTFSTDRLLNQGGNNLISILYSYVRSRSILRKMDSDGTKITGRDRCLTRDTPFRNDAARKLGLQMVGLENAILAAAILRAPHRLCKYMWALAREFTQFYESTRVVSNGKADAELVQLVALFSAVTKLVLQLLNIETMEFL</sequence>
<dbReference type="InterPro" id="IPR014729">
    <property type="entry name" value="Rossmann-like_a/b/a_fold"/>
</dbReference>
<dbReference type="OrthoDB" id="68056at2759"/>
<evidence type="ECO:0000313" key="14">
    <source>
        <dbReference type="Proteomes" id="UP001057455"/>
    </source>
</evidence>
<protein>
    <recommendedName>
        <fullName evidence="2">arginine--tRNA ligase</fullName>
        <ecNumber evidence="2">6.1.1.19</ecNumber>
    </recommendedName>
    <alternativeName>
        <fullName evidence="8">Arginyl-tRNA synthetase</fullName>
    </alternativeName>
</protein>
<dbReference type="InterPro" id="IPR008909">
    <property type="entry name" value="DALR_anticod-bd"/>
</dbReference>
<evidence type="ECO:0000256" key="4">
    <source>
        <dbReference type="ARBA" id="ARBA00022741"/>
    </source>
</evidence>
<proteinExistence type="inferred from homology"/>
<dbReference type="InterPro" id="IPR036695">
    <property type="entry name" value="Arg-tRNA-synth_N_sf"/>
</dbReference>
<keyword evidence="11" id="KW-0732">Signal</keyword>
<organism evidence="13 14">
    <name type="scientific">Babesia ovis</name>
    <dbReference type="NCBI Taxonomy" id="5869"/>
    <lineage>
        <taxon>Eukaryota</taxon>
        <taxon>Sar</taxon>
        <taxon>Alveolata</taxon>
        <taxon>Apicomplexa</taxon>
        <taxon>Aconoidasida</taxon>
        <taxon>Piroplasmida</taxon>
        <taxon>Babesiidae</taxon>
        <taxon>Babesia</taxon>
    </lineage>
</organism>
<dbReference type="Gene3D" id="3.30.1360.70">
    <property type="entry name" value="Arginyl tRNA synthetase N-terminal domain"/>
    <property type="match status" value="1"/>
</dbReference>
<feature type="chain" id="PRO_5040729054" description="arginine--tRNA ligase" evidence="11">
    <location>
        <begin position="26"/>
        <end position="724"/>
    </location>
</feature>
<dbReference type="PANTHER" id="PTHR11956">
    <property type="entry name" value="ARGINYL-TRNA SYNTHETASE"/>
    <property type="match status" value="1"/>
</dbReference>
<keyword evidence="4 10" id="KW-0547">Nucleotide-binding</keyword>
<evidence type="ECO:0000256" key="2">
    <source>
        <dbReference type="ARBA" id="ARBA00012837"/>
    </source>
</evidence>
<evidence type="ECO:0000259" key="12">
    <source>
        <dbReference type="SMART" id="SM00836"/>
    </source>
</evidence>
<accession>A0A9W5TCH6</accession>
<evidence type="ECO:0000256" key="8">
    <source>
        <dbReference type="ARBA" id="ARBA00033033"/>
    </source>
</evidence>
<name>A0A9W5TCH6_BABOV</name>
<dbReference type="GO" id="GO:0004814">
    <property type="term" value="F:arginine-tRNA ligase activity"/>
    <property type="evidence" value="ECO:0007669"/>
    <property type="project" value="UniProtKB-EC"/>
</dbReference>
<keyword evidence="5 10" id="KW-0067">ATP-binding</keyword>
<comment type="caution">
    <text evidence="13">The sequence shown here is derived from an EMBL/GenBank/DDBJ whole genome shotgun (WGS) entry which is preliminary data.</text>
</comment>
<dbReference type="Pfam" id="PF00750">
    <property type="entry name" value="tRNA-synt_1d"/>
    <property type="match status" value="3"/>
</dbReference>
<reference evidence="13" key="1">
    <citation type="submission" date="2019-12" db="EMBL/GenBank/DDBJ databases">
        <title>Genome sequence of Babesia ovis.</title>
        <authorList>
            <person name="Yamagishi J."/>
            <person name="Sevinc F."/>
            <person name="Xuan X."/>
        </authorList>
    </citation>
    <scope>NUCLEOTIDE SEQUENCE</scope>
    <source>
        <strain evidence="13">Selcuk</strain>
    </source>
</reference>
<dbReference type="GO" id="GO:0006420">
    <property type="term" value="P:arginyl-tRNA aminoacylation"/>
    <property type="evidence" value="ECO:0007669"/>
    <property type="project" value="InterPro"/>
</dbReference>
<keyword evidence="14" id="KW-1185">Reference proteome</keyword>
<dbReference type="SUPFAM" id="SSF52374">
    <property type="entry name" value="Nucleotidylyl transferase"/>
    <property type="match status" value="1"/>
</dbReference>
<gene>
    <name evidence="13" type="ORF">BaOVIS_028090</name>
</gene>
<dbReference type="Pfam" id="PF05746">
    <property type="entry name" value="DALR_1"/>
    <property type="match status" value="1"/>
</dbReference>
<dbReference type="InterPro" id="IPR009080">
    <property type="entry name" value="tRNAsynth_Ia_anticodon-bd"/>
</dbReference>
<dbReference type="SUPFAM" id="SSF47323">
    <property type="entry name" value="Anticodon-binding domain of a subclass of class I aminoacyl-tRNA synthetases"/>
    <property type="match status" value="1"/>
</dbReference>
<evidence type="ECO:0000256" key="6">
    <source>
        <dbReference type="ARBA" id="ARBA00022917"/>
    </source>
</evidence>
<evidence type="ECO:0000313" key="13">
    <source>
        <dbReference type="EMBL" id="GFE55405.1"/>
    </source>
</evidence>
<dbReference type="GO" id="GO:0005524">
    <property type="term" value="F:ATP binding"/>
    <property type="evidence" value="ECO:0007669"/>
    <property type="project" value="UniProtKB-KW"/>
</dbReference>
<keyword evidence="7 10" id="KW-0030">Aminoacyl-tRNA synthetase</keyword>
<evidence type="ECO:0000256" key="10">
    <source>
        <dbReference type="RuleBase" id="RU363038"/>
    </source>
</evidence>
<dbReference type="PROSITE" id="PS00178">
    <property type="entry name" value="AA_TRNA_LIGASE_I"/>
    <property type="match status" value="1"/>
</dbReference>
<dbReference type="PANTHER" id="PTHR11956:SF5">
    <property type="entry name" value="ARGININE--TRNA LIGASE, CYTOPLASMIC"/>
    <property type="match status" value="1"/>
</dbReference>
<evidence type="ECO:0000256" key="11">
    <source>
        <dbReference type="SAM" id="SignalP"/>
    </source>
</evidence>
<feature type="signal peptide" evidence="11">
    <location>
        <begin position="1"/>
        <end position="25"/>
    </location>
</feature>
<keyword evidence="6 10" id="KW-0648">Protein biosynthesis</keyword>
<evidence type="ECO:0000256" key="5">
    <source>
        <dbReference type="ARBA" id="ARBA00022840"/>
    </source>
</evidence>
<dbReference type="Proteomes" id="UP001057455">
    <property type="component" value="Unassembled WGS sequence"/>
</dbReference>
<keyword evidence="3 10" id="KW-0436">Ligase</keyword>
<dbReference type="Gene3D" id="3.40.50.620">
    <property type="entry name" value="HUPs"/>
    <property type="match status" value="1"/>
</dbReference>
<dbReference type="AlphaFoldDB" id="A0A9W5TCH6"/>
<dbReference type="InterPro" id="IPR001412">
    <property type="entry name" value="aa-tRNA-synth_I_CS"/>
</dbReference>
<dbReference type="EMBL" id="BLIY01000020">
    <property type="protein sequence ID" value="GFE55405.1"/>
    <property type="molecule type" value="Genomic_DNA"/>
</dbReference>
<dbReference type="GO" id="GO:0005737">
    <property type="term" value="C:cytoplasm"/>
    <property type="evidence" value="ECO:0007669"/>
    <property type="project" value="InterPro"/>
</dbReference>
<comment type="catalytic activity">
    <reaction evidence="9">
        <text>tRNA(Arg) + L-arginine + ATP = L-arginyl-tRNA(Arg) + AMP + diphosphate</text>
        <dbReference type="Rhea" id="RHEA:20301"/>
        <dbReference type="Rhea" id="RHEA-COMP:9658"/>
        <dbReference type="Rhea" id="RHEA-COMP:9673"/>
        <dbReference type="ChEBI" id="CHEBI:30616"/>
        <dbReference type="ChEBI" id="CHEBI:32682"/>
        <dbReference type="ChEBI" id="CHEBI:33019"/>
        <dbReference type="ChEBI" id="CHEBI:78442"/>
        <dbReference type="ChEBI" id="CHEBI:78513"/>
        <dbReference type="ChEBI" id="CHEBI:456215"/>
        <dbReference type="EC" id="6.1.1.19"/>
    </reaction>
</comment>
<evidence type="ECO:0000256" key="1">
    <source>
        <dbReference type="ARBA" id="ARBA00005594"/>
    </source>
</evidence>
<dbReference type="PRINTS" id="PR01038">
    <property type="entry name" value="TRNASYNTHARG"/>
</dbReference>
<dbReference type="EC" id="6.1.1.19" evidence="2"/>